<accession>A0A401UTZ1</accession>
<dbReference type="InterPro" id="IPR011856">
    <property type="entry name" value="tRNA_endonuc-like_dom_sf"/>
</dbReference>
<dbReference type="SUPFAM" id="SSF52980">
    <property type="entry name" value="Restriction endonuclease-like"/>
    <property type="match status" value="1"/>
</dbReference>
<dbReference type="GO" id="GO:0003676">
    <property type="term" value="F:nucleic acid binding"/>
    <property type="evidence" value="ECO:0007669"/>
    <property type="project" value="InterPro"/>
</dbReference>
<evidence type="ECO:0000313" key="4">
    <source>
        <dbReference type="Proteomes" id="UP000287872"/>
    </source>
</evidence>
<comment type="caution">
    <text evidence="3">The sequence shown here is derived from an EMBL/GenBank/DDBJ whole genome shotgun (WGS) entry which is preliminary data.</text>
</comment>
<evidence type="ECO:0000313" key="3">
    <source>
        <dbReference type="EMBL" id="GCD13013.1"/>
    </source>
</evidence>
<dbReference type="InterPro" id="IPR011335">
    <property type="entry name" value="Restrct_endonuc-II-like"/>
</dbReference>
<dbReference type="CDD" id="cd22362">
    <property type="entry name" value="TnsA_endonuclease-like"/>
    <property type="match status" value="1"/>
</dbReference>
<dbReference type="AlphaFoldDB" id="A0A401UTZ1"/>
<dbReference type="EMBL" id="BHYK01000050">
    <property type="protein sequence ID" value="GCD13013.1"/>
    <property type="molecule type" value="Genomic_DNA"/>
</dbReference>
<protein>
    <submittedName>
        <fullName evidence="3">Transposase</fullName>
    </submittedName>
</protein>
<dbReference type="Proteomes" id="UP000287872">
    <property type="component" value="Unassembled WGS sequence"/>
</dbReference>
<organism evidence="3 4">
    <name type="scientific">Clostridium tagluense</name>
    <dbReference type="NCBI Taxonomy" id="360422"/>
    <lineage>
        <taxon>Bacteria</taxon>
        <taxon>Bacillati</taxon>
        <taxon>Bacillota</taxon>
        <taxon>Clostridia</taxon>
        <taxon>Eubacteriales</taxon>
        <taxon>Clostridiaceae</taxon>
        <taxon>Clostridium</taxon>
    </lineage>
</organism>
<proteinExistence type="predicted"/>
<dbReference type="Pfam" id="PF08722">
    <property type="entry name" value="Tn7_TnsA-like_N"/>
    <property type="match status" value="1"/>
</dbReference>
<keyword evidence="4" id="KW-1185">Reference proteome</keyword>
<name>A0A401UTZ1_9CLOT</name>
<dbReference type="InterPro" id="IPR014833">
    <property type="entry name" value="TnsA_N"/>
</dbReference>
<dbReference type="InterPro" id="IPR014832">
    <property type="entry name" value="TnsA_C"/>
</dbReference>
<dbReference type="InterPro" id="IPR036388">
    <property type="entry name" value="WH-like_DNA-bd_sf"/>
</dbReference>
<evidence type="ECO:0000259" key="2">
    <source>
        <dbReference type="Pfam" id="PF08722"/>
    </source>
</evidence>
<dbReference type="Gene3D" id="1.10.10.10">
    <property type="entry name" value="Winged helix-like DNA-binding domain superfamily/Winged helix DNA-binding domain"/>
    <property type="match status" value="1"/>
</dbReference>
<dbReference type="OrthoDB" id="5291587at2"/>
<gene>
    <name evidence="3" type="ORF">Ctaglu_46360</name>
</gene>
<reference evidence="3 4" key="1">
    <citation type="submission" date="2018-11" db="EMBL/GenBank/DDBJ databases">
        <title>Genome sequencing and assembly of Clostridium tagluense strain A121.</title>
        <authorList>
            <person name="Murakami T."/>
            <person name="Segawa T."/>
            <person name="Shcherbakova V.A."/>
            <person name="Mori H."/>
            <person name="Yoshimura Y."/>
        </authorList>
    </citation>
    <scope>NUCLEOTIDE SEQUENCE [LARGE SCALE GENOMIC DNA]</scope>
    <source>
        <strain evidence="3 4">A121</strain>
    </source>
</reference>
<dbReference type="Pfam" id="PF08721">
    <property type="entry name" value="Tn7_Tnp_TnsA_C"/>
    <property type="match status" value="1"/>
</dbReference>
<feature type="domain" description="TnsA endonuclease C-terminal" evidence="1">
    <location>
        <begin position="168"/>
        <end position="253"/>
    </location>
</feature>
<feature type="domain" description="TnsA endonuclease N-terminal" evidence="2">
    <location>
        <begin position="71"/>
        <end position="166"/>
    </location>
</feature>
<dbReference type="Gene3D" id="3.40.1350.10">
    <property type="match status" value="1"/>
</dbReference>
<evidence type="ECO:0000259" key="1">
    <source>
        <dbReference type="Pfam" id="PF08721"/>
    </source>
</evidence>
<dbReference type="RefSeq" id="WP_125006168.1">
    <property type="nucleotide sequence ID" value="NZ_BHYK01000050.1"/>
</dbReference>
<sequence>MAKRERKLNIEKLIKEGRGLGIGSEYKPWLKIQDVASLGRSTRLKGIKTGRQHEFLSDMERNYFYILGFSDCVKDSREQFPALPLEETKTIANELGIEHLKNPKNGEYIVMTTDFLITEETGGQILNLARTIKAKNDLLNRGISEKFEIKRVYWQRRNVNWAIITEEEVDKAIVKNISFFLSYYDIDNLDAFVEMTNIEVQDLILEYIKRIIAPEQTIREISSLFDKDMALDKGTGIALFKHLLAKKIISIELSEIINIDSRNNVDLREKVLNKELNIS</sequence>